<keyword evidence="1" id="KW-1185">Reference proteome</keyword>
<protein>
    <submittedName>
        <fullName evidence="2">Uncharacterized protein</fullName>
    </submittedName>
</protein>
<accession>A0A914CZR7</accession>
<proteinExistence type="predicted"/>
<reference evidence="2" key="1">
    <citation type="submission" date="2022-11" db="UniProtKB">
        <authorList>
            <consortium name="WormBaseParasite"/>
        </authorList>
    </citation>
    <scope>IDENTIFICATION</scope>
</reference>
<dbReference type="WBParaSite" id="ACRNAN_scaffold15796.g11054.t1">
    <property type="protein sequence ID" value="ACRNAN_scaffold15796.g11054.t1"/>
    <property type="gene ID" value="ACRNAN_scaffold15796.g11054"/>
</dbReference>
<dbReference type="Proteomes" id="UP000887540">
    <property type="component" value="Unplaced"/>
</dbReference>
<sequence>MDRWAVDTTIKQVFDAIQFYLENPEDVLIQEFIFKKIEPTSHYPWFVHVGQEFPEALKMNIAFDIAIDLGIMKIYIWSPTMYYTGPAHRRSGLGFKYPYEPKA</sequence>
<dbReference type="AlphaFoldDB" id="A0A914CZR7"/>
<name>A0A914CZR7_9BILA</name>
<evidence type="ECO:0000313" key="2">
    <source>
        <dbReference type="WBParaSite" id="ACRNAN_scaffold15796.g11054.t1"/>
    </source>
</evidence>
<organism evidence="1 2">
    <name type="scientific">Acrobeloides nanus</name>
    <dbReference type="NCBI Taxonomy" id="290746"/>
    <lineage>
        <taxon>Eukaryota</taxon>
        <taxon>Metazoa</taxon>
        <taxon>Ecdysozoa</taxon>
        <taxon>Nematoda</taxon>
        <taxon>Chromadorea</taxon>
        <taxon>Rhabditida</taxon>
        <taxon>Tylenchina</taxon>
        <taxon>Cephalobomorpha</taxon>
        <taxon>Cephaloboidea</taxon>
        <taxon>Cephalobidae</taxon>
        <taxon>Acrobeloides</taxon>
    </lineage>
</organism>
<evidence type="ECO:0000313" key="1">
    <source>
        <dbReference type="Proteomes" id="UP000887540"/>
    </source>
</evidence>